<accession>A0A5C4S2L8</accession>
<evidence type="ECO:0000259" key="1">
    <source>
        <dbReference type="Pfam" id="PF02541"/>
    </source>
</evidence>
<name>A0A5C4S2L8_PROVB</name>
<comment type="caution">
    <text evidence="2">The sequence shown here is derived from an EMBL/GenBank/DDBJ whole genome shotgun (WGS) entry which is preliminary data.</text>
</comment>
<dbReference type="Proteomes" id="UP000309544">
    <property type="component" value="Unassembled WGS sequence"/>
</dbReference>
<dbReference type="InterPro" id="IPR050273">
    <property type="entry name" value="GppA/Ppx_hydrolase"/>
</dbReference>
<reference evidence="2 3" key="1">
    <citation type="submission" date="2019-05" db="EMBL/GenBank/DDBJ databases">
        <title>Draft Whole-Genome sequence of the green sulfur bacterium Prosthecochloris vibrioformis DSM 260.</title>
        <authorList>
            <person name="Meyer T.E."/>
            <person name="Kyndt J.A."/>
        </authorList>
    </citation>
    <scope>NUCLEOTIDE SEQUENCE [LARGE SCALE GENOMIC DNA]</scope>
    <source>
        <strain evidence="2 3">DSM 260</strain>
    </source>
</reference>
<dbReference type="PANTHER" id="PTHR30005:SF13">
    <property type="entry name" value="EXOPOLYPHOSPHATASE 2"/>
    <property type="match status" value="1"/>
</dbReference>
<proteinExistence type="predicted"/>
<feature type="domain" description="Ppx/GppA phosphatase N-terminal" evidence="1">
    <location>
        <begin position="19"/>
        <end position="305"/>
    </location>
</feature>
<dbReference type="Pfam" id="PF02541">
    <property type="entry name" value="Ppx-GppA"/>
    <property type="match status" value="1"/>
</dbReference>
<sequence>MKRISCIDIGTNTALMLIADLDPQNNTITPLLHRQQIIRLGRNVDENRIIDHAAKQRLIECLTEYAELCRHHEVEQVIAVGTSALRDAKNRMEVIDEVVKACGIVIKTITGTEEAELTFRGAVGEAHTDSNPYMVIDIGGGSTELTRGKVGIMEHSVSLDIGSVRLTERLFSSQPPSEEEYEKAKTEIDQQFEGNLAPFFESRERVIGVAGTITTLEALALGLREFRAEDIHGKSLRYTDVLELLELFRRSTTEEIVARGVPEGRADVITMGTLILHQFMRLLGVGELQVSIRGLRYGLAEKELHNLRSAETNEQDTTP</sequence>
<dbReference type="InterPro" id="IPR003695">
    <property type="entry name" value="Ppx_GppA_N"/>
</dbReference>
<dbReference type="RefSeq" id="WP_139626021.1">
    <property type="nucleotide sequence ID" value="NZ_VDCI01000001.1"/>
</dbReference>
<dbReference type="Gene3D" id="3.30.420.40">
    <property type="match status" value="1"/>
</dbReference>
<dbReference type="GO" id="GO:0016462">
    <property type="term" value="F:pyrophosphatase activity"/>
    <property type="evidence" value="ECO:0007669"/>
    <property type="project" value="TreeGrafter"/>
</dbReference>
<dbReference type="InterPro" id="IPR043129">
    <property type="entry name" value="ATPase_NBD"/>
</dbReference>
<dbReference type="SUPFAM" id="SSF53067">
    <property type="entry name" value="Actin-like ATPase domain"/>
    <property type="match status" value="2"/>
</dbReference>
<dbReference type="PANTHER" id="PTHR30005">
    <property type="entry name" value="EXOPOLYPHOSPHATASE"/>
    <property type="match status" value="1"/>
</dbReference>
<dbReference type="CDD" id="cd24054">
    <property type="entry name" value="ASKHA_NBD_AaPPX-GppA_MtPPX2-like"/>
    <property type="match status" value="1"/>
</dbReference>
<protein>
    <submittedName>
        <fullName evidence="2">Ppx/GppA family phosphatase</fullName>
    </submittedName>
</protein>
<dbReference type="EMBL" id="VDCI01000001">
    <property type="protein sequence ID" value="TNJ37716.1"/>
    <property type="molecule type" value="Genomic_DNA"/>
</dbReference>
<keyword evidence="3" id="KW-1185">Reference proteome</keyword>
<evidence type="ECO:0000313" key="2">
    <source>
        <dbReference type="EMBL" id="TNJ37716.1"/>
    </source>
</evidence>
<gene>
    <name evidence="2" type="ORF">FGF68_00620</name>
</gene>
<dbReference type="Gene3D" id="3.30.420.150">
    <property type="entry name" value="Exopolyphosphatase. Domain 2"/>
    <property type="match status" value="1"/>
</dbReference>
<dbReference type="AlphaFoldDB" id="A0A5C4S2L8"/>
<evidence type="ECO:0000313" key="3">
    <source>
        <dbReference type="Proteomes" id="UP000309544"/>
    </source>
</evidence>
<organism evidence="2 3">
    <name type="scientific">Prosthecochloris vibrioformis</name>
    <name type="common">Chlorobium vibrioforme</name>
    <dbReference type="NCBI Taxonomy" id="1098"/>
    <lineage>
        <taxon>Bacteria</taxon>
        <taxon>Pseudomonadati</taxon>
        <taxon>Chlorobiota</taxon>
        <taxon>Chlorobiia</taxon>
        <taxon>Chlorobiales</taxon>
        <taxon>Chlorobiaceae</taxon>
        <taxon>Prosthecochloris</taxon>
    </lineage>
</organism>